<evidence type="ECO:0000313" key="3">
    <source>
        <dbReference type="Proteomes" id="UP000812440"/>
    </source>
</evidence>
<feature type="transmembrane region" description="Helical" evidence="1">
    <location>
        <begin position="12"/>
        <end position="33"/>
    </location>
</feature>
<dbReference type="AlphaFoldDB" id="A0A8T2KD86"/>
<dbReference type="Proteomes" id="UP000812440">
    <property type="component" value="Chromosome 1"/>
</dbReference>
<reference evidence="2" key="1">
    <citation type="thesis" date="2020" institute="ProQuest LLC" country="789 East Eisenhower Parkway, Ann Arbor, MI, USA">
        <title>Comparative Genomics and Chromosome Evolution.</title>
        <authorList>
            <person name="Mudd A.B."/>
        </authorList>
    </citation>
    <scope>NUCLEOTIDE SEQUENCE</scope>
    <source>
        <strain evidence="2">Female2</strain>
        <tissue evidence="2">Blood</tissue>
    </source>
</reference>
<dbReference type="EMBL" id="JAACNH010000001">
    <property type="protein sequence ID" value="KAG8453824.1"/>
    <property type="molecule type" value="Genomic_DNA"/>
</dbReference>
<keyword evidence="1" id="KW-0472">Membrane</keyword>
<protein>
    <submittedName>
        <fullName evidence="2">Uncharacterized protein</fullName>
    </submittedName>
</protein>
<evidence type="ECO:0000313" key="2">
    <source>
        <dbReference type="EMBL" id="KAG8453824.1"/>
    </source>
</evidence>
<gene>
    <name evidence="2" type="ORF">GDO86_000448</name>
</gene>
<keyword evidence="3" id="KW-1185">Reference proteome</keyword>
<name>A0A8T2KD86_9PIPI</name>
<proteinExistence type="predicted"/>
<keyword evidence="1" id="KW-1133">Transmembrane helix</keyword>
<comment type="caution">
    <text evidence="2">The sequence shown here is derived from an EMBL/GenBank/DDBJ whole genome shotgun (WGS) entry which is preliminary data.</text>
</comment>
<evidence type="ECO:0000256" key="1">
    <source>
        <dbReference type="SAM" id="Phobius"/>
    </source>
</evidence>
<accession>A0A8T2KD86</accession>
<sequence>MTNAEHTQAMSLVFWAVGALNAVCVQLQLVLIVPSSGPRPATLHNHRDHNRLFTVTGPERYH</sequence>
<keyword evidence="1" id="KW-0812">Transmembrane</keyword>
<organism evidence="2 3">
    <name type="scientific">Hymenochirus boettgeri</name>
    <name type="common">Congo dwarf clawed frog</name>
    <dbReference type="NCBI Taxonomy" id="247094"/>
    <lineage>
        <taxon>Eukaryota</taxon>
        <taxon>Metazoa</taxon>
        <taxon>Chordata</taxon>
        <taxon>Craniata</taxon>
        <taxon>Vertebrata</taxon>
        <taxon>Euteleostomi</taxon>
        <taxon>Amphibia</taxon>
        <taxon>Batrachia</taxon>
        <taxon>Anura</taxon>
        <taxon>Pipoidea</taxon>
        <taxon>Pipidae</taxon>
        <taxon>Pipinae</taxon>
        <taxon>Hymenochirus</taxon>
    </lineage>
</organism>